<dbReference type="GO" id="GO:0000156">
    <property type="term" value="F:phosphorelay response regulator activity"/>
    <property type="evidence" value="ECO:0007669"/>
    <property type="project" value="InterPro"/>
</dbReference>
<comment type="caution">
    <text evidence="3">The sequence shown here is derived from an EMBL/GenBank/DDBJ whole genome shotgun (WGS) entry which is preliminary data.</text>
</comment>
<evidence type="ECO:0000259" key="2">
    <source>
        <dbReference type="Pfam" id="PF01339"/>
    </source>
</evidence>
<name>A0A4R0X771_9BURK</name>
<feature type="domain" description="CheB-type methylesterase" evidence="2">
    <location>
        <begin position="2"/>
        <end position="40"/>
    </location>
</feature>
<dbReference type="EMBL" id="MWML01000127">
    <property type="protein sequence ID" value="TCG06073.1"/>
    <property type="molecule type" value="Genomic_DNA"/>
</dbReference>
<dbReference type="SUPFAM" id="SSF52738">
    <property type="entry name" value="Methylesterase CheB, C-terminal domain"/>
    <property type="match status" value="1"/>
</dbReference>
<gene>
    <name evidence="3" type="ORF">BZM27_28960</name>
</gene>
<sequence>MGGIALAQTPEDAEHAKMPQHSIATTRVDIVLPAAKMPQRMLELWANAQRIAMGHLDEAEDAPSAKGQQTVLKEPCSDILMRLRLRLRLHLRVRTGHDFRLYKRATVLRRIE</sequence>
<reference evidence="3 4" key="1">
    <citation type="submission" date="2017-02" db="EMBL/GenBank/DDBJ databases">
        <title>Paraburkholderia sophoroidis sp. nov. and Paraburkholderia steynii sp. nov. rhizobial symbionts of the fynbos legume Hypocalyptus sophoroides.</title>
        <authorList>
            <person name="Steenkamp E.T."/>
            <person name="Beukes C.W."/>
            <person name="Van Zyl E."/>
            <person name="Avontuur J."/>
            <person name="Chan W.Y."/>
            <person name="Hassen A."/>
            <person name="Palmer M."/>
            <person name="Mthombeni L."/>
            <person name="Phalane F."/>
            <person name="Sereme K."/>
            <person name="Venter S.N."/>
        </authorList>
    </citation>
    <scope>NUCLEOTIDE SEQUENCE [LARGE SCALE GENOMIC DNA]</scope>
    <source>
        <strain evidence="3 4">HC1.1ba</strain>
    </source>
</reference>
<protein>
    <recommendedName>
        <fullName evidence="2">CheB-type methylesterase domain-containing protein</fullName>
    </recommendedName>
</protein>
<dbReference type="Gene3D" id="3.40.50.180">
    <property type="entry name" value="Methylesterase CheB, C-terminal domain"/>
    <property type="match status" value="1"/>
</dbReference>
<evidence type="ECO:0000313" key="4">
    <source>
        <dbReference type="Proteomes" id="UP000294200"/>
    </source>
</evidence>
<accession>A0A4R0X771</accession>
<proteinExistence type="predicted"/>
<feature type="region of interest" description="Disordered" evidence="1">
    <location>
        <begin position="1"/>
        <end position="20"/>
    </location>
</feature>
<dbReference type="GO" id="GO:0005737">
    <property type="term" value="C:cytoplasm"/>
    <property type="evidence" value="ECO:0007669"/>
    <property type="project" value="InterPro"/>
</dbReference>
<evidence type="ECO:0000256" key="1">
    <source>
        <dbReference type="SAM" id="MobiDB-lite"/>
    </source>
</evidence>
<keyword evidence="4" id="KW-1185">Reference proteome</keyword>
<dbReference type="Proteomes" id="UP000294200">
    <property type="component" value="Unassembled WGS sequence"/>
</dbReference>
<dbReference type="InterPro" id="IPR000673">
    <property type="entry name" value="Sig_transdc_resp-reg_Me-estase"/>
</dbReference>
<dbReference type="Pfam" id="PF01339">
    <property type="entry name" value="CheB_methylest"/>
    <property type="match status" value="1"/>
</dbReference>
<dbReference type="AlphaFoldDB" id="A0A4R0X771"/>
<evidence type="ECO:0000313" key="3">
    <source>
        <dbReference type="EMBL" id="TCG06073.1"/>
    </source>
</evidence>
<dbReference type="GO" id="GO:0006935">
    <property type="term" value="P:chemotaxis"/>
    <property type="evidence" value="ECO:0007669"/>
    <property type="project" value="InterPro"/>
</dbReference>
<dbReference type="GO" id="GO:0008984">
    <property type="term" value="F:protein-glutamate methylesterase activity"/>
    <property type="evidence" value="ECO:0007669"/>
    <property type="project" value="InterPro"/>
</dbReference>
<organism evidence="3 4">
    <name type="scientific">Paraburkholderia steynii</name>
    <dbReference type="NCBI Taxonomy" id="1245441"/>
    <lineage>
        <taxon>Bacteria</taxon>
        <taxon>Pseudomonadati</taxon>
        <taxon>Pseudomonadota</taxon>
        <taxon>Betaproteobacteria</taxon>
        <taxon>Burkholderiales</taxon>
        <taxon>Burkholderiaceae</taxon>
        <taxon>Paraburkholderia</taxon>
    </lineage>
</organism>
<dbReference type="InterPro" id="IPR035909">
    <property type="entry name" value="CheB_C"/>
</dbReference>